<name>A0A0P7M427_9LACO</name>
<evidence type="ECO:0000313" key="9">
    <source>
        <dbReference type="Proteomes" id="UP000050269"/>
    </source>
</evidence>
<feature type="transmembrane region" description="Helical" evidence="6">
    <location>
        <begin position="389"/>
        <end position="408"/>
    </location>
</feature>
<dbReference type="Pfam" id="PF00746">
    <property type="entry name" value="Gram_pos_anchor"/>
    <property type="match status" value="1"/>
</dbReference>
<dbReference type="EMBL" id="JXDF01000004">
    <property type="protein sequence ID" value="KPN84140.1"/>
    <property type="molecule type" value="Genomic_DNA"/>
</dbReference>
<proteinExistence type="predicted"/>
<evidence type="ECO:0000256" key="3">
    <source>
        <dbReference type="ARBA" id="ARBA00022729"/>
    </source>
</evidence>
<evidence type="ECO:0000256" key="4">
    <source>
        <dbReference type="ARBA" id="ARBA00023088"/>
    </source>
</evidence>
<accession>A0A0P7M427</accession>
<organism evidence="8 9">
    <name type="scientific">Apilactobacillus kunkeei</name>
    <dbReference type="NCBI Taxonomy" id="148814"/>
    <lineage>
        <taxon>Bacteria</taxon>
        <taxon>Bacillati</taxon>
        <taxon>Bacillota</taxon>
        <taxon>Bacilli</taxon>
        <taxon>Lactobacillales</taxon>
        <taxon>Lactobacillaceae</taxon>
        <taxon>Apilactobacillus</taxon>
    </lineage>
</organism>
<keyword evidence="3" id="KW-0732">Signal</keyword>
<reference evidence="8 9" key="1">
    <citation type="journal article" date="2015" name="Genome Biol. Evol.">
        <title>Functionally Structured Genomes in Lactobacillus kunkeei Colonizing the Honey Crop and Food Products of Honeybees and Stingless Bees.</title>
        <authorList>
            <person name="Tamarit D."/>
            <person name="Ellegaard K.M."/>
            <person name="Wikander J."/>
            <person name="Olofsson T."/>
            <person name="Vasquez A."/>
            <person name="Andersson S.G."/>
        </authorList>
    </citation>
    <scope>NUCLEOTIDE SEQUENCE [LARGE SCALE GENOMIC DNA]</scope>
    <source>
        <strain evidence="8 9">LMbo</strain>
    </source>
</reference>
<dbReference type="NCBIfam" id="TIGR01167">
    <property type="entry name" value="LPXTG_anchor"/>
    <property type="match status" value="1"/>
</dbReference>
<keyword evidence="1" id="KW-0134">Cell wall</keyword>
<comment type="caution">
    <text evidence="8">The sequence shown here is derived from an EMBL/GenBank/DDBJ whole genome shotgun (WGS) entry which is preliminary data.</text>
</comment>
<dbReference type="AlphaFoldDB" id="A0A0P7M427"/>
<evidence type="ECO:0000256" key="2">
    <source>
        <dbReference type="ARBA" id="ARBA00022525"/>
    </source>
</evidence>
<dbReference type="InterPro" id="IPR019931">
    <property type="entry name" value="LPXTG_anchor"/>
</dbReference>
<protein>
    <recommendedName>
        <fullName evidence="7">Gram-positive cocci surface proteins LPxTG domain-containing protein</fullName>
    </recommendedName>
</protein>
<keyword evidence="6" id="KW-0812">Transmembrane</keyword>
<gene>
    <name evidence="8" type="ORF">RZ78_04230</name>
</gene>
<feature type="region of interest" description="Disordered" evidence="5">
    <location>
        <begin position="200"/>
        <end position="380"/>
    </location>
</feature>
<evidence type="ECO:0000313" key="8">
    <source>
        <dbReference type="EMBL" id="KPN84140.1"/>
    </source>
</evidence>
<evidence type="ECO:0000256" key="1">
    <source>
        <dbReference type="ARBA" id="ARBA00022512"/>
    </source>
</evidence>
<feature type="domain" description="Gram-positive cocci surface proteins LPxTG" evidence="7">
    <location>
        <begin position="377"/>
        <end position="413"/>
    </location>
</feature>
<keyword evidence="6" id="KW-1133">Transmembrane helix</keyword>
<keyword evidence="4" id="KW-0572">Peptidoglycan-anchor</keyword>
<dbReference type="Proteomes" id="UP000050269">
    <property type="component" value="Unassembled WGS sequence"/>
</dbReference>
<keyword evidence="2" id="KW-0964">Secreted</keyword>
<feature type="compositionally biased region" description="Polar residues" evidence="5">
    <location>
        <begin position="258"/>
        <end position="267"/>
    </location>
</feature>
<sequence>MKFDKKGSKLLKNTKKVVYVSAITGVLLTGTQVGQFAPTYSVHADETGQTSKVVITFVNQFGSQIEKPADGNEFSLASYAYQVQPVKVNRDQILSTLASFPGISKDTNDVPDALDMSKPGNYTFHLTQPAHKLTINLVDQNGNIVYTEVKPEVTQYTRTSTKELSEWAQSNRYSYTDFPATVDNGLTTFNISVIAPTTVQKAEQQNISTSESNTKPTTTTNTQPTSDASSTQGQSSSSAQSSSSSDDKKESASVSESTKTVEQSSAATTTVQQSGEVTQSSQSSDSTEQSSAATQNVKSEAASSVATSENASSTTATSTESSAQSSTASSSASQAPKSDEKTMVIVDPANKGEAKKAAAKETKQTPVAEKKDVRAKLPQTGDNTNQARAIALGVATIALGLGFVYFGLRRKNK</sequence>
<evidence type="ECO:0000256" key="5">
    <source>
        <dbReference type="SAM" id="MobiDB-lite"/>
    </source>
</evidence>
<evidence type="ECO:0000259" key="7">
    <source>
        <dbReference type="PROSITE" id="PS50847"/>
    </source>
</evidence>
<keyword evidence="6" id="KW-0472">Membrane</keyword>
<feature type="compositionally biased region" description="Low complexity" evidence="5">
    <location>
        <begin position="208"/>
        <end position="244"/>
    </location>
</feature>
<evidence type="ECO:0000256" key="6">
    <source>
        <dbReference type="SAM" id="Phobius"/>
    </source>
</evidence>
<feature type="compositionally biased region" description="Basic and acidic residues" evidence="5">
    <location>
        <begin position="350"/>
        <end position="375"/>
    </location>
</feature>
<dbReference type="PROSITE" id="PS50847">
    <property type="entry name" value="GRAM_POS_ANCHORING"/>
    <property type="match status" value="1"/>
</dbReference>
<dbReference type="PATRIC" id="fig|148814.13.peg.161"/>
<feature type="compositionally biased region" description="Low complexity" evidence="5">
    <location>
        <begin position="268"/>
        <end position="335"/>
    </location>
</feature>